<feature type="compositionally biased region" description="Low complexity" evidence="1">
    <location>
        <begin position="21"/>
        <end position="33"/>
    </location>
</feature>
<dbReference type="RefSeq" id="WP_183369136.1">
    <property type="nucleotide sequence ID" value="NZ_BAABHL010000112.1"/>
</dbReference>
<accession>A0A840EUD7</accession>
<evidence type="ECO:0000313" key="2">
    <source>
        <dbReference type="EMBL" id="MBB4133954.1"/>
    </source>
</evidence>
<keyword evidence="3" id="KW-1185">Reference proteome</keyword>
<organism evidence="2 3">
    <name type="scientific">Gordonia humi</name>
    <dbReference type="NCBI Taxonomy" id="686429"/>
    <lineage>
        <taxon>Bacteria</taxon>
        <taxon>Bacillati</taxon>
        <taxon>Actinomycetota</taxon>
        <taxon>Actinomycetes</taxon>
        <taxon>Mycobacteriales</taxon>
        <taxon>Gordoniaceae</taxon>
        <taxon>Gordonia</taxon>
    </lineage>
</organism>
<sequence>MDRPGAAHLALTARSATISGAVPPLVPGAAVPWPRRHPPSDKPEIAV</sequence>
<comment type="caution">
    <text evidence="2">The sequence shown here is derived from an EMBL/GenBank/DDBJ whole genome shotgun (WGS) entry which is preliminary data.</text>
</comment>
<dbReference type="AlphaFoldDB" id="A0A840EUD7"/>
<dbReference type="EMBL" id="JACIFP010000001">
    <property type="protein sequence ID" value="MBB4133954.1"/>
    <property type="molecule type" value="Genomic_DNA"/>
</dbReference>
<feature type="region of interest" description="Disordered" evidence="1">
    <location>
        <begin position="20"/>
        <end position="47"/>
    </location>
</feature>
<reference evidence="2 3" key="1">
    <citation type="submission" date="2020-08" db="EMBL/GenBank/DDBJ databases">
        <title>Sequencing the genomes of 1000 actinobacteria strains.</title>
        <authorList>
            <person name="Klenk H.-P."/>
        </authorList>
    </citation>
    <scope>NUCLEOTIDE SEQUENCE [LARGE SCALE GENOMIC DNA]</scope>
    <source>
        <strain evidence="2 3">DSM 45298</strain>
    </source>
</reference>
<gene>
    <name evidence="2" type="ORF">BKA16_000506</name>
</gene>
<feature type="compositionally biased region" description="Basic and acidic residues" evidence="1">
    <location>
        <begin position="38"/>
        <end position="47"/>
    </location>
</feature>
<name>A0A840EUD7_9ACTN</name>
<evidence type="ECO:0000256" key="1">
    <source>
        <dbReference type="SAM" id="MobiDB-lite"/>
    </source>
</evidence>
<protein>
    <submittedName>
        <fullName evidence="2">Uncharacterized protein</fullName>
    </submittedName>
</protein>
<evidence type="ECO:0000313" key="3">
    <source>
        <dbReference type="Proteomes" id="UP000551501"/>
    </source>
</evidence>
<proteinExistence type="predicted"/>
<dbReference type="Proteomes" id="UP000551501">
    <property type="component" value="Unassembled WGS sequence"/>
</dbReference>